<name>A0A7S0D2A5_9EUKA</name>
<keyword evidence="2" id="KW-0520">NAD</keyword>
<reference evidence="5" key="1">
    <citation type="submission" date="2021-01" db="EMBL/GenBank/DDBJ databases">
        <authorList>
            <person name="Corre E."/>
            <person name="Pelletier E."/>
            <person name="Niang G."/>
            <person name="Scheremetjew M."/>
            <person name="Finn R."/>
            <person name="Kale V."/>
            <person name="Holt S."/>
            <person name="Cochrane G."/>
            <person name="Meng A."/>
            <person name="Brown T."/>
            <person name="Cohen L."/>
        </authorList>
    </citation>
    <scope>NUCLEOTIDE SEQUENCE</scope>
    <source>
        <strain evidence="5">CCMP2058</strain>
    </source>
</reference>
<dbReference type="InterPro" id="IPR054691">
    <property type="entry name" value="LeuA/HCS_post-cat"/>
</dbReference>
<dbReference type="InterPro" id="IPR000891">
    <property type="entry name" value="PYR_CT"/>
</dbReference>
<evidence type="ECO:0000256" key="2">
    <source>
        <dbReference type="ARBA" id="ARBA00023027"/>
    </source>
</evidence>
<gene>
    <name evidence="5" type="ORF">LAMO00422_LOCUS6154</name>
</gene>
<protein>
    <recommendedName>
        <fullName evidence="4">Pyruvate carboxyltransferase domain-containing protein</fullName>
    </recommendedName>
</protein>
<evidence type="ECO:0000313" key="5">
    <source>
        <dbReference type="EMBL" id="CAD8441176.1"/>
    </source>
</evidence>
<feature type="compositionally biased region" description="Basic and acidic residues" evidence="3">
    <location>
        <begin position="465"/>
        <end position="480"/>
    </location>
</feature>
<dbReference type="Gene3D" id="3.30.70.2690">
    <property type="entry name" value="LOR/SDH bifunctional enzyme, conserved domain"/>
    <property type="match status" value="1"/>
</dbReference>
<dbReference type="PANTHER" id="PTHR10277:SF48">
    <property type="entry name" value="HOMOCITRATE SYNTHASE, CYTOSOLIC ISOZYME-RELATED"/>
    <property type="match status" value="1"/>
</dbReference>
<dbReference type="InterPro" id="IPR043009">
    <property type="entry name" value="LOR/SDH_bifunc_enz_cons_dom_sf"/>
</dbReference>
<dbReference type="GO" id="GO:0019878">
    <property type="term" value="P:lysine biosynthetic process via aminoadipic acid"/>
    <property type="evidence" value="ECO:0007669"/>
    <property type="project" value="TreeGrafter"/>
</dbReference>
<feature type="region of interest" description="Disordered" evidence="3">
    <location>
        <begin position="461"/>
        <end position="480"/>
    </location>
</feature>
<organism evidence="5">
    <name type="scientific">Amorphochlora amoebiformis</name>
    <dbReference type="NCBI Taxonomy" id="1561963"/>
    <lineage>
        <taxon>Eukaryota</taxon>
        <taxon>Sar</taxon>
        <taxon>Rhizaria</taxon>
        <taxon>Cercozoa</taxon>
        <taxon>Chlorarachniophyceae</taxon>
        <taxon>Amorphochlora</taxon>
    </lineage>
</organism>
<dbReference type="Pfam" id="PF04455">
    <property type="entry name" value="Saccharop_dh_N"/>
    <property type="match status" value="1"/>
</dbReference>
<dbReference type="InterPro" id="IPR050073">
    <property type="entry name" value="2-IPM_HCS-like"/>
</dbReference>
<evidence type="ECO:0000256" key="3">
    <source>
        <dbReference type="SAM" id="MobiDB-lite"/>
    </source>
</evidence>
<dbReference type="Gene3D" id="3.20.20.70">
    <property type="entry name" value="Aldolase class I"/>
    <property type="match status" value="1"/>
</dbReference>
<dbReference type="Gene3D" id="1.10.238.260">
    <property type="match status" value="1"/>
</dbReference>
<evidence type="ECO:0000256" key="1">
    <source>
        <dbReference type="ARBA" id="ARBA00022679"/>
    </source>
</evidence>
<keyword evidence="1" id="KW-0808">Transferase</keyword>
<dbReference type="Pfam" id="PF00682">
    <property type="entry name" value="HMGL-like"/>
    <property type="match status" value="1"/>
</dbReference>
<evidence type="ECO:0000259" key="4">
    <source>
        <dbReference type="PROSITE" id="PS50991"/>
    </source>
</evidence>
<dbReference type="AlphaFoldDB" id="A0A7S0D2A5"/>
<dbReference type="PROSITE" id="PS50991">
    <property type="entry name" value="PYR_CT"/>
    <property type="match status" value="1"/>
</dbReference>
<accession>A0A7S0D2A5</accession>
<dbReference type="Pfam" id="PF22617">
    <property type="entry name" value="HCS_D2"/>
    <property type="match status" value="1"/>
</dbReference>
<dbReference type="EMBL" id="HBEM01008852">
    <property type="protein sequence ID" value="CAD8441176.1"/>
    <property type="molecule type" value="Transcribed_RNA"/>
</dbReference>
<dbReference type="GO" id="GO:0004410">
    <property type="term" value="F:homocitrate synthase activity"/>
    <property type="evidence" value="ECO:0007669"/>
    <property type="project" value="TreeGrafter"/>
</dbReference>
<dbReference type="CDD" id="cd07948">
    <property type="entry name" value="DRE_TIM_HCS"/>
    <property type="match status" value="1"/>
</dbReference>
<sequence length="480" mass="53200">MVNPMAGKQAIEDCETVAKLGLKSKIVCHTRCHISDVKAAVNTGIQGVNMYMATSPILAKHSHGKGIDVVIENATEVVKYVQSHGLEVRFSCEDSFRSDMSDCLKVYKAMDALGVDRVGVADTVGIATPSQVREVISKVREAIRPETGIEFHTHNDTGCCIANALVALEAGATHIDTCVLGIGERNGITPLGGFLGRMYTMDKERLMKKYDLGLLRHLEKYVSQRAHVVIPFNNYITGSCAFTHKAGVHSKAVMQNPAAYEVLDPSDFGVERRIELAHRLTGWNAMKQRTQDLGLEIPDEKLKIATVMIKDLSDERTIGLEELDKILMSLCSKKQPKTAFISWGSDKTLEHKAEHYRQETQSAIEALDAPEEELGPNMTLMFEGHLFDKAILNRLLDLAVDSPCSFKVIKLDVPNDNEEESKAIIKIMGTLTDIELLRQKYEKLLATLDDIAHTRMIEITEDENTTPKESEEATKLGHGL</sequence>
<proteinExistence type="predicted"/>
<dbReference type="PANTHER" id="PTHR10277">
    <property type="entry name" value="HOMOCITRATE SYNTHASE-RELATED"/>
    <property type="match status" value="1"/>
</dbReference>
<dbReference type="GO" id="GO:0005739">
    <property type="term" value="C:mitochondrion"/>
    <property type="evidence" value="ECO:0007669"/>
    <property type="project" value="TreeGrafter"/>
</dbReference>
<dbReference type="InterPro" id="IPR013785">
    <property type="entry name" value="Aldolase_TIM"/>
</dbReference>
<dbReference type="SUPFAM" id="SSF51569">
    <property type="entry name" value="Aldolase"/>
    <property type="match status" value="1"/>
</dbReference>
<feature type="domain" description="Pyruvate carboxyltransferase" evidence="4">
    <location>
        <begin position="1"/>
        <end position="216"/>
    </location>
</feature>
<dbReference type="InterPro" id="IPR007545">
    <property type="entry name" value="LOR/SDH_bifunc_enz_cons_dom"/>
</dbReference>
<dbReference type="InterPro" id="IPR048253">
    <property type="entry name" value="DRE_TIM_HCS_fun_bact"/>
</dbReference>